<name>A0ABX9P756_9GAMM</name>
<feature type="signal peptide" evidence="1">
    <location>
        <begin position="1"/>
        <end position="24"/>
    </location>
</feature>
<reference evidence="2 3" key="1">
    <citation type="submission" date="2018-09" db="EMBL/GenBank/DDBJ databases">
        <authorList>
            <person name="Le Fleche-Mateos A."/>
        </authorList>
    </citation>
    <scope>NUCLEOTIDE SEQUENCE [LARGE SCALE GENOMIC DNA]</scope>
    <source>
        <strain evidence="2 3">DSM 30078</strain>
    </source>
</reference>
<evidence type="ECO:0008006" key="4">
    <source>
        <dbReference type="Google" id="ProtNLM"/>
    </source>
</evidence>
<keyword evidence="1" id="KW-0732">Signal</keyword>
<sequence length="115" mass="12747">MKNMKIVMIAAVMAAGFLAGCSSIDEPVGEQTYRPAKFDESFAQGQASYTSSVFSILERQRRVDTYKKIYDFCSGRYQTLGESNDGEKVHISFACLPKTLAQSNYSAQPGLPTHY</sequence>
<keyword evidence="3" id="KW-1185">Reference proteome</keyword>
<dbReference type="PROSITE" id="PS51257">
    <property type="entry name" value="PROKAR_LIPOPROTEIN"/>
    <property type="match status" value="1"/>
</dbReference>
<accession>A0ABX9P756</accession>
<proteinExistence type="predicted"/>
<protein>
    <recommendedName>
        <fullName evidence="4">Lipoprotein</fullName>
    </recommendedName>
</protein>
<dbReference type="EMBL" id="RAHG01000002">
    <property type="protein sequence ID" value="RJT15362.1"/>
    <property type="molecule type" value="Genomic_DNA"/>
</dbReference>
<comment type="caution">
    <text evidence="2">The sequence shown here is derived from an EMBL/GenBank/DDBJ whole genome shotgun (WGS) entry which is preliminary data.</text>
</comment>
<dbReference type="Proteomes" id="UP000284119">
    <property type="component" value="Unassembled WGS sequence"/>
</dbReference>
<evidence type="ECO:0000313" key="2">
    <source>
        <dbReference type="EMBL" id="RJT15362.1"/>
    </source>
</evidence>
<evidence type="ECO:0000256" key="1">
    <source>
        <dbReference type="SAM" id="SignalP"/>
    </source>
</evidence>
<organism evidence="2 3">
    <name type="scientific">Rahnella inusitata</name>
    <dbReference type="NCBI Taxonomy" id="58169"/>
    <lineage>
        <taxon>Bacteria</taxon>
        <taxon>Pseudomonadati</taxon>
        <taxon>Pseudomonadota</taxon>
        <taxon>Gammaproteobacteria</taxon>
        <taxon>Enterobacterales</taxon>
        <taxon>Yersiniaceae</taxon>
        <taxon>Rahnella</taxon>
    </lineage>
</organism>
<gene>
    <name evidence="2" type="ORF">D5396_07630</name>
</gene>
<evidence type="ECO:0000313" key="3">
    <source>
        <dbReference type="Proteomes" id="UP000284119"/>
    </source>
</evidence>
<feature type="chain" id="PRO_5046248779" description="Lipoprotein" evidence="1">
    <location>
        <begin position="25"/>
        <end position="115"/>
    </location>
</feature>